<organism evidence="2 3">
    <name type="scientific">Puccinia graminis f. sp. tritici</name>
    <dbReference type="NCBI Taxonomy" id="56615"/>
    <lineage>
        <taxon>Eukaryota</taxon>
        <taxon>Fungi</taxon>
        <taxon>Dikarya</taxon>
        <taxon>Basidiomycota</taxon>
        <taxon>Pucciniomycotina</taxon>
        <taxon>Pucciniomycetes</taxon>
        <taxon>Pucciniales</taxon>
        <taxon>Pucciniaceae</taxon>
        <taxon>Puccinia</taxon>
    </lineage>
</organism>
<gene>
    <name evidence="2" type="ORF">PGT21_009206</name>
    <name evidence="1" type="ORF">PGTUg99_023083</name>
</gene>
<evidence type="ECO:0000313" key="3">
    <source>
        <dbReference type="Proteomes" id="UP000324748"/>
    </source>
</evidence>
<protein>
    <submittedName>
        <fullName evidence="2">Uncharacterized protein</fullName>
    </submittedName>
</protein>
<comment type="caution">
    <text evidence="2">The sequence shown here is derived from an EMBL/GenBank/DDBJ whole genome shotgun (WGS) entry which is preliminary data.</text>
</comment>
<evidence type="ECO:0000313" key="1">
    <source>
        <dbReference type="EMBL" id="KAA1074129.1"/>
    </source>
</evidence>
<keyword evidence="3" id="KW-1185">Reference proteome</keyword>
<sequence>MTEEKAWSLLSADGTRLDRLSAFIRLIKGPSTGPLEVFLAYPSLPFFIAAF</sequence>
<accession>A0A5B0NS47</accession>
<reference evidence="3 4" key="1">
    <citation type="submission" date="2019-05" db="EMBL/GenBank/DDBJ databases">
        <title>Emergence of the Ug99 lineage of the wheat stem rust pathogen through somatic hybridization.</title>
        <authorList>
            <person name="Li F."/>
            <person name="Upadhyaya N.M."/>
            <person name="Sperschneider J."/>
            <person name="Matny O."/>
            <person name="Nguyen-Phuc H."/>
            <person name="Mago R."/>
            <person name="Raley C."/>
            <person name="Miller M.E."/>
            <person name="Silverstein K.A.T."/>
            <person name="Henningsen E."/>
            <person name="Hirsch C.D."/>
            <person name="Visser B."/>
            <person name="Pretorius Z.A."/>
            <person name="Steffenson B.J."/>
            <person name="Schwessinger B."/>
            <person name="Dodds P.N."/>
            <person name="Figueroa M."/>
        </authorList>
    </citation>
    <scope>NUCLEOTIDE SEQUENCE [LARGE SCALE GENOMIC DNA]</scope>
    <source>
        <strain evidence="2">21-0</strain>
        <strain evidence="1 4">Ug99</strain>
    </source>
</reference>
<dbReference type="EMBL" id="VSWC01000092">
    <property type="protein sequence ID" value="KAA1090658.1"/>
    <property type="molecule type" value="Genomic_DNA"/>
</dbReference>
<dbReference type="Proteomes" id="UP000325313">
    <property type="component" value="Unassembled WGS sequence"/>
</dbReference>
<evidence type="ECO:0000313" key="4">
    <source>
        <dbReference type="Proteomes" id="UP000325313"/>
    </source>
</evidence>
<name>A0A5B0NS47_PUCGR</name>
<dbReference type="AlphaFoldDB" id="A0A5B0NS47"/>
<dbReference type="Proteomes" id="UP000324748">
    <property type="component" value="Unassembled WGS sequence"/>
</dbReference>
<proteinExistence type="predicted"/>
<dbReference type="EMBL" id="VDEP01000473">
    <property type="protein sequence ID" value="KAA1074129.1"/>
    <property type="molecule type" value="Genomic_DNA"/>
</dbReference>
<evidence type="ECO:0000313" key="2">
    <source>
        <dbReference type="EMBL" id="KAA1090658.1"/>
    </source>
</evidence>